<keyword evidence="3" id="KW-1185">Reference proteome</keyword>
<dbReference type="AlphaFoldDB" id="A0A1H3N6S1"/>
<accession>A0A1H3N6S1</accession>
<evidence type="ECO:0000313" key="3">
    <source>
        <dbReference type="Proteomes" id="UP000199286"/>
    </source>
</evidence>
<feature type="region of interest" description="Disordered" evidence="1">
    <location>
        <begin position="801"/>
        <end position="846"/>
    </location>
</feature>
<proteinExistence type="predicted"/>
<evidence type="ECO:0000256" key="1">
    <source>
        <dbReference type="SAM" id="MobiDB-lite"/>
    </source>
</evidence>
<feature type="region of interest" description="Disordered" evidence="1">
    <location>
        <begin position="497"/>
        <end position="519"/>
    </location>
</feature>
<reference evidence="2 3" key="1">
    <citation type="submission" date="2016-10" db="EMBL/GenBank/DDBJ databases">
        <authorList>
            <person name="de Groot N.N."/>
        </authorList>
    </citation>
    <scope>NUCLEOTIDE SEQUENCE [LARGE SCALE GENOMIC DNA]</scope>
    <source>
        <strain evidence="2 3">DSM 26880</strain>
    </source>
</reference>
<protein>
    <submittedName>
        <fullName evidence="2">Uncharacterized protein</fullName>
    </submittedName>
</protein>
<feature type="region of interest" description="Disordered" evidence="1">
    <location>
        <begin position="1"/>
        <end position="27"/>
    </location>
</feature>
<sequence>MAIRKLSEPRAQGGPRNPGRSGSKKPFRNTLAVYVEHRPNGDQTLQVDAKSACDHLAWRLAHFINDTADEPEKRTAQHLAAFFGNHNVRLVFPRDESGSLTLAFELKGLGGVAIPAQMVSKSAELPALSRVIEDIYEYADDGIGRTAAAECKPLPDKPQAGQEAFFHEPTEADLDARNRPIQAALRGELAVEYFGPDAAETEETEVTARMKWASFDRSSKAWDALPYSKTYTRLEDGAFDRTNNPNASKFFFKPQANRDLDEHVESSFRDSSFTTIGRPVFYEPFKDVRRKKSESERLEYADDGKLKEPDGLLKNRIKKAFGSEDLAWVPGLRFIFGTLLDQDIRYVPLDIDDFQLSRAYDLSTEAEAAFEEVRAALPRALQRARMRCSLSSSAGMRKRDDGTYEHAPVTRNLRGRLWAELDRPVDPEKFKEVMNLLRPKLVDGGLYTANQAVYGDPVFKGAEDPLALVRHFSLPGRQTAELDVLLAEFEVVQEQERKANQVDRPAPSGIPKTPTMSHTARRTIETSAGTFRTAIDSLEAIGDRRKMAALSKSGTGTHFSALQYIITRHLHRAFDDNPAMEPLLAHEVADPPDSPLGVHVRILNSAVVERFAAAAADPELETTRGHFQEYGLAEDGAIDPAGKYADMVSSACKHVSKERLERAEQAARRMRSSDVVSSKELESYRRVCLLETAVSGLLIEAHSGCLVLDGGDHVYIDDPHLPEERRFSGLEGSRRSALLPGSDAYLESEIGDLEFVESVSEMVNQRKTANTSLDRKKAFCAGMTQHQAREEIRERYTRPRMKLRKDLLGSKSPAPAPAPAPAKKDAFKRKVQKPKLKLPRLGGLDR</sequence>
<feature type="compositionally biased region" description="Basic residues" evidence="1">
    <location>
        <begin position="826"/>
        <end position="838"/>
    </location>
</feature>
<name>A0A1H3N6S1_9RHOB</name>
<evidence type="ECO:0000313" key="2">
    <source>
        <dbReference type="EMBL" id="SDY84661.1"/>
    </source>
</evidence>
<dbReference type="RefSeq" id="WP_089885679.1">
    <property type="nucleotide sequence ID" value="NZ_FNPF01000021.1"/>
</dbReference>
<dbReference type="Proteomes" id="UP000199286">
    <property type="component" value="Unassembled WGS sequence"/>
</dbReference>
<gene>
    <name evidence="2" type="ORF">SAMN05444340_12114</name>
</gene>
<dbReference type="EMBL" id="FNPF01000021">
    <property type="protein sequence ID" value="SDY84661.1"/>
    <property type="molecule type" value="Genomic_DNA"/>
</dbReference>
<organism evidence="2 3">
    <name type="scientific">Citreimonas salinaria</name>
    <dbReference type="NCBI Taxonomy" id="321339"/>
    <lineage>
        <taxon>Bacteria</taxon>
        <taxon>Pseudomonadati</taxon>
        <taxon>Pseudomonadota</taxon>
        <taxon>Alphaproteobacteria</taxon>
        <taxon>Rhodobacterales</taxon>
        <taxon>Roseobacteraceae</taxon>
        <taxon>Citreimonas</taxon>
    </lineage>
</organism>